<keyword evidence="4" id="KW-1185">Reference proteome</keyword>
<accession>A0ABR5BZN7</accession>
<evidence type="ECO:0000256" key="2">
    <source>
        <dbReference type="SAM" id="Phobius"/>
    </source>
</evidence>
<keyword evidence="2" id="KW-1133">Transmembrane helix</keyword>
<sequence length="383" mass="42854">MQFRTYINHRINLEFSEAPNQSLSSSSGEEHDVAAPNLSSIRLSDDISIPRHSPPVGHSPSLPDDACPPSPTGQEVSQSSLERKPMDIDDGQGNDDLPFIMSLIPSYSGRQPNPYKDEPIFNTGPATRNTPLLTTVLAVFSVFLTTFVGLPQRFGDMVKAVIQVILELAIAEDRQALRRRVSDDRNLSPDMRKKIHDILNLPFETSSSRFRKNVKTLYAQLDIDPSMVIHPKCPTKECQNVFIDVVDKDGWDKVPDNCPECGTALREDGMLVTEFFPRRTLQAELEYLFSLDGVERLVEDQQILPFRQRQRDTQMEGPAYLREANPGRFSATSWTDHATRSIITMSSANVAVWSLPLTSLSTGQTPRSPAIVLFDPWALLCVS</sequence>
<evidence type="ECO:0000256" key="1">
    <source>
        <dbReference type="SAM" id="MobiDB-lite"/>
    </source>
</evidence>
<evidence type="ECO:0000313" key="4">
    <source>
        <dbReference type="Proteomes" id="UP000054272"/>
    </source>
</evidence>
<reference evidence="3 4" key="1">
    <citation type="submission" date="2015-01" db="EMBL/GenBank/DDBJ databases">
        <title>The Genome Sequence of Cryptococcus gattii EJB2.</title>
        <authorList>
            <consortium name="The Broad Institute Genomics Platform"/>
            <person name="Cuomo C."/>
            <person name="Litvintseva A."/>
            <person name="Chen Y."/>
            <person name="Heitman J."/>
            <person name="Sun S."/>
            <person name="Springer D."/>
            <person name="Dromer F."/>
            <person name="Young S."/>
            <person name="Zeng Q."/>
            <person name="Gargeya S."/>
            <person name="Abouelleil A."/>
            <person name="Alvarado L."/>
            <person name="Chapman S.B."/>
            <person name="Gainer-Dewar J."/>
            <person name="Goldberg J."/>
            <person name="Griggs A."/>
            <person name="Gujja S."/>
            <person name="Hansen M."/>
            <person name="Howarth C."/>
            <person name="Imamovic A."/>
            <person name="Larimer J."/>
            <person name="Murphy C."/>
            <person name="Naylor J."/>
            <person name="Pearson M."/>
            <person name="Priest M."/>
            <person name="Roberts A."/>
            <person name="Saif S."/>
            <person name="Shea T."/>
            <person name="Sykes S."/>
            <person name="Wortman J."/>
            <person name="Nusbaum C."/>
            <person name="Birren B."/>
        </authorList>
    </citation>
    <scope>NUCLEOTIDE SEQUENCE [LARGE SCALE GENOMIC DNA]</scope>
    <source>
        <strain evidence="3 4">EJB2</strain>
    </source>
</reference>
<name>A0ABR5BZN7_9TREE</name>
<gene>
    <name evidence="3" type="ORF">I306_01793</name>
</gene>
<keyword evidence="2" id="KW-0812">Transmembrane</keyword>
<evidence type="ECO:0000313" key="3">
    <source>
        <dbReference type="EMBL" id="KIR81080.1"/>
    </source>
</evidence>
<organism evidence="3 4">
    <name type="scientific">Cryptococcus gattii EJB2</name>
    <dbReference type="NCBI Taxonomy" id="1296103"/>
    <lineage>
        <taxon>Eukaryota</taxon>
        <taxon>Fungi</taxon>
        <taxon>Dikarya</taxon>
        <taxon>Basidiomycota</taxon>
        <taxon>Agaricomycotina</taxon>
        <taxon>Tremellomycetes</taxon>
        <taxon>Tremellales</taxon>
        <taxon>Cryptococcaceae</taxon>
        <taxon>Cryptococcus</taxon>
        <taxon>Cryptococcus gattii species complex</taxon>
    </lineage>
</organism>
<feature type="region of interest" description="Disordered" evidence="1">
    <location>
        <begin position="19"/>
        <end position="95"/>
    </location>
</feature>
<dbReference type="EMBL" id="KN848615">
    <property type="protein sequence ID" value="KIR81080.1"/>
    <property type="molecule type" value="Genomic_DNA"/>
</dbReference>
<protein>
    <submittedName>
        <fullName evidence="3">Uncharacterized protein</fullName>
    </submittedName>
</protein>
<feature type="transmembrane region" description="Helical" evidence="2">
    <location>
        <begin position="132"/>
        <end position="150"/>
    </location>
</feature>
<keyword evidence="2" id="KW-0472">Membrane</keyword>
<proteinExistence type="predicted"/>
<dbReference type="Proteomes" id="UP000054272">
    <property type="component" value="Unassembled WGS sequence"/>
</dbReference>